<dbReference type="InterPro" id="IPR051010">
    <property type="entry name" value="BCAA_transport"/>
</dbReference>
<sequence>MFALVERRSLARHGTQIPRIGGPLPQRGGSRVGNTAIRRRLRLVSVLSSAVLLAAGLNACRYSGSGSNASGSSAGDPIEFVLISGTGPGTVGADQYLIPGANAAVSAINATGGVKGRQLKMTFCDTKGNVNAAGTCASSAVANNAVVASIGNYNYLGGTQIYPVFEKAGLAAIGVHGVGDPEYSSPVIYPTDVGAIGNGTGAVAALASEGLDRAAFISFNPSSYRTFLDAINKYTIPSLNKVGKGFKLDPTIIFPGTATDLSTYAAQTVAANPPAVILSLGPTQAITFLQALRKQGYSGPVILSAGVTPASQIKQVLGPAAGRIQAIGYYSHTSPGWRQFEADMAKYQPDAPVSETDVDAYLGVKLFADVVKGINGELTREAVVEGLKKVSGYDTGALTPRLSYTKESSIAGLPREFNPTIVNLDYEDGTYRDKVPTTFLNVFTGETVPAQ</sequence>
<reference evidence="4 5" key="1">
    <citation type="submission" date="2020-04" db="EMBL/GenBank/DDBJ databases">
        <title>Novel species.</title>
        <authorList>
            <person name="Teo W.F.A."/>
            <person name="Lipun K."/>
            <person name="Srisuk N."/>
            <person name="Duangmal K."/>
        </authorList>
    </citation>
    <scope>NUCLEOTIDE SEQUENCE [LARGE SCALE GENOMIC DNA]</scope>
    <source>
        <strain evidence="4 5">K13G38</strain>
    </source>
</reference>
<proteinExistence type="inferred from homology"/>
<dbReference type="PANTHER" id="PTHR30483">
    <property type="entry name" value="LEUCINE-SPECIFIC-BINDING PROTEIN"/>
    <property type="match status" value="1"/>
</dbReference>
<keyword evidence="2" id="KW-0732">Signal</keyword>
<dbReference type="EMBL" id="JAAXLS010000020">
    <property type="protein sequence ID" value="NKQ56129.1"/>
    <property type="molecule type" value="Genomic_DNA"/>
</dbReference>
<dbReference type="SUPFAM" id="SSF53822">
    <property type="entry name" value="Periplasmic binding protein-like I"/>
    <property type="match status" value="1"/>
</dbReference>
<dbReference type="Gene3D" id="3.40.50.2300">
    <property type="match status" value="2"/>
</dbReference>
<evidence type="ECO:0000256" key="2">
    <source>
        <dbReference type="ARBA" id="ARBA00022729"/>
    </source>
</evidence>
<evidence type="ECO:0000259" key="3">
    <source>
        <dbReference type="Pfam" id="PF13458"/>
    </source>
</evidence>
<comment type="similarity">
    <text evidence="1">Belongs to the leucine-binding protein family.</text>
</comment>
<keyword evidence="5" id="KW-1185">Reference proteome</keyword>
<accession>A0ABX1J8X7</accession>
<evidence type="ECO:0000313" key="4">
    <source>
        <dbReference type="EMBL" id="NKQ56129.1"/>
    </source>
</evidence>
<name>A0ABX1J8X7_9PSEU</name>
<dbReference type="Proteomes" id="UP000715441">
    <property type="component" value="Unassembled WGS sequence"/>
</dbReference>
<dbReference type="PANTHER" id="PTHR30483:SF6">
    <property type="entry name" value="PERIPLASMIC BINDING PROTEIN OF ABC TRANSPORTER FOR NATURAL AMINO ACIDS"/>
    <property type="match status" value="1"/>
</dbReference>
<dbReference type="RefSeq" id="WP_168519171.1">
    <property type="nucleotide sequence ID" value="NZ_JAAXLS010000020.1"/>
</dbReference>
<comment type="caution">
    <text evidence="4">The sequence shown here is derived from an EMBL/GenBank/DDBJ whole genome shotgun (WGS) entry which is preliminary data.</text>
</comment>
<evidence type="ECO:0000313" key="5">
    <source>
        <dbReference type="Proteomes" id="UP000715441"/>
    </source>
</evidence>
<dbReference type="InterPro" id="IPR028081">
    <property type="entry name" value="Leu-bd"/>
</dbReference>
<protein>
    <submittedName>
        <fullName evidence="4">ABC transporter substrate-binding protein</fullName>
    </submittedName>
</protein>
<dbReference type="Pfam" id="PF13458">
    <property type="entry name" value="Peripla_BP_6"/>
    <property type="match status" value="1"/>
</dbReference>
<dbReference type="InterPro" id="IPR028082">
    <property type="entry name" value="Peripla_BP_I"/>
</dbReference>
<evidence type="ECO:0000256" key="1">
    <source>
        <dbReference type="ARBA" id="ARBA00010062"/>
    </source>
</evidence>
<gene>
    <name evidence="4" type="ORF">HFP15_24940</name>
</gene>
<feature type="domain" description="Leucine-binding protein" evidence="3">
    <location>
        <begin position="86"/>
        <end position="396"/>
    </location>
</feature>
<organism evidence="4 5">
    <name type="scientific">Amycolatopsis acididurans</name>
    <dbReference type="NCBI Taxonomy" id="2724524"/>
    <lineage>
        <taxon>Bacteria</taxon>
        <taxon>Bacillati</taxon>
        <taxon>Actinomycetota</taxon>
        <taxon>Actinomycetes</taxon>
        <taxon>Pseudonocardiales</taxon>
        <taxon>Pseudonocardiaceae</taxon>
        <taxon>Amycolatopsis</taxon>
    </lineage>
</organism>